<name>A0A4E0RLP1_FASHE</name>
<feature type="compositionally biased region" description="Gly residues" evidence="1">
    <location>
        <begin position="3242"/>
        <end position="3256"/>
    </location>
</feature>
<dbReference type="Proteomes" id="UP000230066">
    <property type="component" value="Unassembled WGS sequence"/>
</dbReference>
<feature type="region of interest" description="Disordered" evidence="1">
    <location>
        <begin position="2748"/>
        <end position="2768"/>
    </location>
</feature>
<reference evidence="2" key="1">
    <citation type="submission" date="2019-03" db="EMBL/GenBank/DDBJ databases">
        <title>Improved annotation for the trematode Fasciola hepatica.</title>
        <authorList>
            <person name="Choi Y.-J."/>
            <person name="Martin J."/>
            <person name="Mitreva M."/>
        </authorList>
    </citation>
    <scope>NUCLEOTIDE SEQUENCE [LARGE SCALE GENOMIC DNA]</scope>
</reference>
<feature type="region of interest" description="Disordered" evidence="1">
    <location>
        <begin position="3213"/>
        <end position="3272"/>
    </location>
</feature>
<feature type="compositionally biased region" description="Polar residues" evidence="1">
    <location>
        <begin position="2756"/>
        <end position="2768"/>
    </location>
</feature>
<feature type="region of interest" description="Disordered" evidence="1">
    <location>
        <begin position="3748"/>
        <end position="3782"/>
    </location>
</feature>
<feature type="region of interest" description="Disordered" evidence="1">
    <location>
        <begin position="3502"/>
        <end position="3522"/>
    </location>
</feature>
<feature type="region of interest" description="Disordered" evidence="1">
    <location>
        <begin position="3053"/>
        <end position="3089"/>
    </location>
</feature>
<dbReference type="PANTHER" id="PTHR14918:SF3">
    <property type="entry name" value="KICSTOR COMPLEX PROTEIN SZT2"/>
    <property type="match status" value="1"/>
</dbReference>
<feature type="compositionally biased region" description="Basic and acidic residues" evidence="1">
    <location>
        <begin position="1591"/>
        <end position="1600"/>
    </location>
</feature>
<sequence length="4447" mass="496185">MNPSDILTEKLYLVPHRTITVEQLSFWYISHLKHKFIYTSEKGKFHFLCPVSGGHNGMVDFFLHDMVNIVSVLPFDRKQTDVTCIYDSDTIVFCLRLEQKYVIIVDLSSSIFHASNGGDCYLNDALHILESVVRQLAGASHAFLPGTNYCLRRLRFFISIIAVLPNQRCYTLLSGWLVNAGEIPIKIRHISRLLMRIERELLRCSNQATKTKDYSANSLTDLLKHGILTASSLAPNNELCSMLIITDGCLSVSSVEILDRSLTHLRSEGIRCSFILLNSQSPMSSLSDFEGAAVCYITGMNVCIPQVDLCSLVAHSTSGFCVSTKNSTLSITDSYGEWHGFLELLITTRLVCRHDALDGNLDWVPGGTLETQRRLVRASMPFILIARLRDGYKLRHVRVLRNGSHAIPESNDSINKPNTELQVDGTERSSTQCLAHFVQLELTMLWKVGITFIIRIRGLWPDIHRIVELDKIRFGLDDGTPDSTLPSQIRSRLIEGYPANSLLTCHVSFSISANYSFLHEVTCKRKYPIQNVNRASTISRFVMYHRHLSVTDQQVEHIFKFWHFGILSKIASQLPSGLPSVFTVIPDSSGKLIVVPSLLAHRLNGNPDQTVTIAENKSQFFHFWRLFIERDLLECYRWLHIQNIYGILEHDSPLSTNLHLPPEGDRYTASVACRQSLDRLHAFLSHWCTFTLLENTVYVRILSLGDDEAVHFSSRLTDEPAVVDSQSSALLSDVNFTGKLPSALSDGIPFFCVVRIELKIPEFRLRIGFVLGTLPQIQDQIIFQLKKQIAALRFLPRGRQAIPKSRHKSGAPLPTNEWNSVPPLQRSWEDIPCCNIFHNCLDRLIVNTGIWSNRLFIGYRSLTPREKLPSNNHSESADRLVDQQFKDFCPLGHVQRPALDLSLLGQHLHHESKIWVIQPTTFSDEALRLLFFSLLNLRFQEGFHLVRVGPQTGFVSLATEISLCSSSNRETETKCLVQYQLYPLGDARLSDTDSACGSLFSTLDIGLKEAITQVIMDQKHKCTPKDSSSRSIFDLVYDTNERLTYPFKFVQLVTELWIQPIEGRVISCPTEIHHWAGSSITELAGHIFAVDQRCVVAYATLERLCTVLRSCVPSCFPSTTVHVATEKSVAHVQLGPVLGCLAPEASVEWAQTCLFNLTALSPQLVLLYSFMNSWSSGVFDSHSESKSDANDFLLFQFCDYIMCINEAREIYLSAKDSEEYTKHLLGYKGLSENKLTSCNQYPQWRCFILPGSTNSETGYGCAAVEDFARNPFLTIIFVPRLFKDASNYAIRQFVAETGTLDYSTNTSFLPVFVYACSRVYLSYLIDDRWTYKVPPTSFFDLRYKRVHDLRQVNASHPIPVGSVLDPPDIFLAVGRQNLRLTQQLNLLWISLNHTIRFVSRVHLDSFIFSVYHGLNRRTPVDDRDLEYVLRNAKSCANSKIFSLNLTPLLLLTCEQFSSGLQEWLQQPSTDTCSANHTLSMILSGVKSNLSYSGPMIHIPPRLEGHVMQQACSCGHERFVKFQQIMNHYLFQLERHDGLFILSETNFNLQTNSAEKCQNEDKLHTPTSIFQGANLKLGMTRSDDSTDNESENITKKENDSQKMEISRKRIVVDTSEDRLSHMVREWFVSSTCSNELEGPVFIKIIGVVTYGTKSVPVLLSDGVPLFCFNQIRNALLELIDMNANVLTSGRVSIDLSLLKFEIQLSVWHWPHHFHSQTVCLPDETVGNTTAVNVPDHKVSSPNGSIKLTDAVKQYSSPLAIEEALETLSSWSNQSELSQLTNFQKSTICQFICRLLWQFQEDIVCSLRAIKPILVPSIEFVLRHIEDTNRLCHTPLFEQCGLLCAENFLVCSDRNYPNSLSTQLGADSIHRKKVIHDVVGTHSKLFVDPLKVIKIDRIPLDFVTFSPETFSYFVRQFENIFTSSDANLEYYDGYYLLRSTSMRPRIGASDTNRNCTMSGFPRAEVRGSIHTKSDLTCGSLLETILRRRSFDHACFSARHSRRSRVPNDENSRLWPTGTCPAIKARSRKFSFPLSHMRENQTHPIDTHMPSSLGYDGDTSDLGELHEELAAGSCPARIPCQLSTKRANGFRTNSEGSQGKLRFGHLEDSCQLEMPLYWLIFRVCVNSISLFFHHSHSLVVPGYVGLPDETCINPLCDSGKTFSSSNCNAYQFACKSIHAVMKLVNQRILLNKLRNEGICDELLMSKSSDPLKDHTNGRKGIRSMLGDKHFRSPVGRSRGLQGPGCRNRRAQKVLPICPSPGDSSDEETAVPACATRIGRERKNRASVSSSSMSRTSPHTGGCSAAAWPPGYFACPVQMVSYLRLHPRILAATTHVSQKDKGCQIVSALRCLLEKPAIVNRPDMFFLIDQASSGSNSEPLTNQPLPADEVSSLDEFPVFYMILKGGTAQSFKIDSIGGLMYEKNRLGTPTATEGASVEVESMDDPQLSGADDSKFVRETTKDTISPSFVHLSSRSHSANDLVLQITLHGVDTPSHRLCNFVRQMLQQLLDDLILQHFSDGLSRNAINRLSVDDLSFLSSRQPLVPQQKCLIVLPRFLLNPIMLFPNSTYGSHQLVLAFCHYLRQHLLLFLTAVKLDSTAHKLIGHELMELFLYNRPRAQGVAKPGVATLLFQLTSANLSYEGPLETQPYTITDWTLPCEQIPTTGTVKAVTVEQLKRAFLDVYDHVDNDSVALTNSATEIRLVLSVRLWQRGDADMNGLKTRVHTAITQSLYDLITEFFVLTSPVKLYRTSDAGGKRTHTTASTDPYGSGPSVQMNPHLTTVVLPWLVEGKQIDSPLVLKTEVPLSSGILMDQFLIDFLNPFSSSLKQCGMVLDGDGSVATRFGQSMTSSPMGAGTPTTLVGSDLCPGEMFFHVFSKENRPIDGYWLKQQQFKNVLSSRSIASRPGVKHEYLVVGRNIAAWKWFVQRVSQSPRCGVGVREVSDRLRSDRYNATDSDVLLRLQSLQVTVQIPVKNPPTRNMDVPATVSDQSVNRSHMDESALISAQRTQTPAPITTSLGGWHLTPGNLTTEVIGSGLPAANRFPEFCPVQLASPRTVPLTVSNTSPRTSATTTVQQQPPPTQTPLSGQQQQQSFPTDLRDAVLSTASDELLVSTVVQVPRQALCMLKFTPRLVTVYTYNWSKEEADRLSYRLTSLADWCNRRLRLLQCLSTQKLGLFHDLNHPFSRWCASHATELIRNPCPPELLTYSDSVLTGITSRGPPVTPISSSNLAGTADRGSASGLRASGSGVGSAVGGGSGGSGTRRRHPTSSGNDFGHQTVPPTGVSLHLYSNSPSSCSGGIFMPGSGPFNDLSSVKNLSTFLRLFQDCSRIPQLKPANELDPSSVDLVFRHGLQALTIMDFDWRRAQRLELLILPFRAWQESRKRRLRGESTHNPIVSKLATPRGTGSSGKSGVQFQSTLQISDAETALANEPVSKQLKRFSAIRLACRHLHTICTPILFCPQVRAQAVQIMQSESAVLNRVAEACFRCFQESAAEATVDRKVDSKSVDKTQTAKSSVSSADQPSSSKLRELVSNLPMHTPGVHRAQSCIVGPTPNDLAQLPVPQSRISLAGLHSASPWLHWSRNPVTELTGSQTRTIPAGAEDLLTVTTTSNLDPVTLSGWERRVCAAFLAQYAQYLQSEVGFRPVLSGPAGTSQTGIIITGGGAQTMKRNGNNKNCSYFLFHRAIHLAGVHITEVFIRNGHMYVRLGTIELSRFSRHASRALICGPLTAQVITQAATSAAASVASVIRDAASGLPDSQSPNCQDSSSPKSNGMLGGPQSPHALKLHGERNPLPSGFSWDESSRLCDYTHVNSFSYDYYLWVIQDYLSSQQIRRKHSADAVRRPVHSKQQRFPGGGDGIGLPDYPVTDFLADLYYLVPEPPPFSRCCLSASQLSCPVGVCLRPDQVFNHLIEEHPNYAIQVIRMDRTTRGLDHGPGPLNITPSYTFGILVQHLVDPLRSSVTRQSSHPELKGPKPSSTTPHLLLQSKSLIPPKFVLEDDSDGDEAERPIFPSLPHSVTACVVVDERKATAGLFTPGNTVVVPAPGSELNVIIYLIVTNPSKPFPKSRLTSAQECSHSRLRFPVEWPGVAPRLEPGALFGAQPGRLTTQACNIDDAEVLAAMSVAFSGLLQNRHVSFNFSPSECKNREQSYGTGIVPVSGDLRWQVTYLGMWPSHHLRVQRTVEAARAAIEQQITHLVSRSSLDCHKNLLWYRLFDMHHYLDSKQSPFMVSNNEIRGKTTEEERPLTTTEHQLLSIKEIDDLVRSAPFQLDILTLDTRLRELVEVGACHFVQTSELLNAEFARGQVEAQSQPQKNTGQVTNQPVAFTCLFRQTPDTNETVDTVWFKHYMVLLSPTFTEGFVLLSWLERTITGEASSVKDRMYRRDPKQNYRDFQFRAVFRTAGDPMNPGSMRRLLDSGHHNQSLFFERSPLAALVTHFMETLSFCIWRSLHTR</sequence>
<feature type="compositionally biased region" description="Polar residues" evidence="1">
    <location>
        <begin position="3751"/>
        <end position="3766"/>
    </location>
</feature>
<organism evidence="2 3">
    <name type="scientific">Fasciola hepatica</name>
    <name type="common">Liver fluke</name>
    <dbReference type="NCBI Taxonomy" id="6192"/>
    <lineage>
        <taxon>Eukaryota</taxon>
        <taxon>Metazoa</taxon>
        <taxon>Spiralia</taxon>
        <taxon>Lophotrochozoa</taxon>
        <taxon>Platyhelminthes</taxon>
        <taxon>Trematoda</taxon>
        <taxon>Digenea</taxon>
        <taxon>Plagiorchiida</taxon>
        <taxon>Echinostomata</taxon>
        <taxon>Echinostomatoidea</taxon>
        <taxon>Fasciolidae</taxon>
        <taxon>Fasciola</taxon>
    </lineage>
</organism>
<evidence type="ECO:0000313" key="2">
    <source>
        <dbReference type="EMBL" id="THD28895.1"/>
    </source>
</evidence>
<feature type="compositionally biased region" description="Low complexity" evidence="1">
    <location>
        <begin position="3510"/>
        <end position="3521"/>
    </location>
</feature>
<feature type="region of interest" description="Disordered" evidence="1">
    <location>
        <begin position="1579"/>
        <end position="1600"/>
    </location>
</feature>
<accession>A0A4E0RLP1</accession>
<dbReference type="InterPro" id="IPR033228">
    <property type="entry name" value="SZT2"/>
</dbReference>
<protein>
    <recommendedName>
        <fullName evidence="4">Protein SZT2</fullName>
    </recommendedName>
</protein>
<gene>
    <name evidence="2" type="ORF">D915_000206</name>
</gene>
<dbReference type="EMBL" id="JXXN02000047">
    <property type="protein sequence ID" value="THD28895.1"/>
    <property type="molecule type" value="Genomic_DNA"/>
</dbReference>
<comment type="caution">
    <text evidence="2">The sequence shown here is derived from an EMBL/GenBank/DDBJ whole genome shotgun (WGS) entry which is preliminary data.</text>
</comment>
<feature type="region of interest" description="Disordered" evidence="1">
    <location>
        <begin position="3833"/>
        <end position="3852"/>
    </location>
</feature>
<feature type="compositionally biased region" description="Low complexity" evidence="1">
    <location>
        <begin position="3231"/>
        <end position="3241"/>
    </location>
</feature>
<evidence type="ECO:0000313" key="3">
    <source>
        <dbReference type="Proteomes" id="UP000230066"/>
    </source>
</evidence>
<feature type="region of interest" description="Disordered" evidence="1">
    <location>
        <begin position="3956"/>
        <end position="3976"/>
    </location>
</feature>
<dbReference type="GO" id="GO:0005777">
    <property type="term" value="C:peroxisome"/>
    <property type="evidence" value="ECO:0007669"/>
    <property type="project" value="InterPro"/>
</dbReference>
<evidence type="ECO:0000256" key="1">
    <source>
        <dbReference type="SAM" id="MobiDB-lite"/>
    </source>
</evidence>
<evidence type="ECO:0008006" key="4">
    <source>
        <dbReference type="Google" id="ProtNLM"/>
    </source>
</evidence>
<keyword evidence="3" id="KW-1185">Reference proteome</keyword>
<proteinExistence type="predicted"/>
<dbReference type="PANTHER" id="PTHR14918">
    <property type="entry name" value="KICSTOR COMPLEX PROTEIN SZT2"/>
    <property type="match status" value="1"/>
</dbReference>
<feature type="compositionally biased region" description="Low complexity" evidence="1">
    <location>
        <begin position="3078"/>
        <end position="3089"/>
    </location>
</feature>